<accession>A0A9X3NVB4</accession>
<dbReference type="CDD" id="cd04793">
    <property type="entry name" value="LanC"/>
    <property type="match status" value="1"/>
</dbReference>
<organism evidence="2 3">
    <name type="scientific">Streptomonospora mangrovi</name>
    <dbReference type="NCBI Taxonomy" id="2883123"/>
    <lineage>
        <taxon>Bacteria</taxon>
        <taxon>Bacillati</taxon>
        <taxon>Actinomycetota</taxon>
        <taxon>Actinomycetes</taxon>
        <taxon>Streptosporangiales</taxon>
        <taxon>Nocardiopsidaceae</taxon>
        <taxon>Streptomonospora</taxon>
    </lineage>
</organism>
<dbReference type="GO" id="GO:0031179">
    <property type="term" value="P:peptide modification"/>
    <property type="evidence" value="ECO:0007669"/>
    <property type="project" value="InterPro"/>
</dbReference>
<dbReference type="SMART" id="SM01260">
    <property type="entry name" value="LANC_like"/>
    <property type="match status" value="1"/>
</dbReference>
<dbReference type="Gene3D" id="1.50.10.20">
    <property type="match status" value="1"/>
</dbReference>
<keyword evidence="3" id="KW-1185">Reference proteome</keyword>
<dbReference type="AlphaFoldDB" id="A0A9X3NVB4"/>
<comment type="caution">
    <text evidence="2">The sequence shown here is derived from an EMBL/GenBank/DDBJ whole genome shotgun (WGS) entry which is preliminary data.</text>
</comment>
<dbReference type="GO" id="GO:0046872">
    <property type="term" value="F:metal ion binding"/>
    <property type="evidence" value="ECO:0007669"/>
    <property type="project" value="UniProtKB-KW"/>
</dbReference>
<proteinExistence type="predicted"/>
<dbReference type="InterPro" id="IPR033889">
    <property type="entry name" value="LanC"/>
</dbReference>
<evidence type="ECO:0000256" key="1">
    <source>
        <dbReference type="PIRSR" id="PIRSR607822-1"/>
    </source>
</evidence>
<name>A0A9X3NVB4_9ACTN</name>
<dbReference type="PRINTS" id="PR01955">
    <property type="entry name" value="LANCFRANKIA"/>
</dbReference>
<protein>
    <submittedName>
        <fullName evidence="2">Lanthionine synthetase C family protein</fullName>
    </submittedName>
</protein>
<gene>
    <name evidence="2" type="ORF">LG943_11155</name>
</gene>
<feature type="binding site" evidence="1">
    <location>
        <position position="316"/>
    </location>
    <ligand>
        <name>Zn(2+)</name>
        <dbReference type="ChEBI" id="CHEBI:29105"/>
    </ligand>
</feature>
<evidence type="ECO:0000313" key="2">
    <source>
        <dbReference type="EMBL" id="MDA0564876.1"/>
    </source>
</evidence>
<feature type="binding site" evidence="1">
    <location>
        <position position="317"/>
    </location>
    <ligand>
        <name>Zn(2+)</name>
        <dbReference type="ChEBI" id="CHEBI:29105"/>
    </ligand>
</feature>
<dbReference type="RefSeq" id="WP_270072148.1">
    <property type="nucleotide sequence ID" value="NZ_JAJAQC010000015.1"/>
</dbReference>
<dbReference type="Pfam" id="PF05147">
    <property type="entry name" value="LANC_like"/>
    <property type="match status" value="1"/>
</dbReference>
<sequence length="395" mass="41785">MTGRAFTPSPPDQSASGWGQSLYTGAAGIALAHIEAARAGTGNWATAHQWVTTMVREPISADPDTCGLHHGAPAVAFVLHTANQPAYAAVLDQLDAHVAAIVLHRLDRAHDRLEAGQPPALAEYDLIRGLTGLGVYLLHRRADDELLRHILRYLVRLTRPVTVDGVSLPGWWSAHGPEDRPSPHWPGGHTNLGLAHGIAGPLALLSSTFRRNIAVDGQADAIARVCAWLDDWRIGSGAAAWWPGLISAGEYRTGTATRSEPQRPSWCYGTPGLARAQQLAGLALDDPARQRIAERAMAGCVADQRQLAQFGDASLCHGWAGLVQVAVRMAADSVDGETFAVSTLTGRFTAYLAQSAPATSPALLDGHAGIQLAQLAATTGNPPDSRWDASLLLGS</sequence>
<dbReference type="SUPFAM" id="SSF158745">
    <property type="entry name" value="LanC-like"/>
    <property type="match status" value="1"/>
</dbReference>
<reference evidence="2" key="1">
    <citation type="submission" date="2021-10" db="EMBL/GenBank/DDBJ databases">
        <title>Streptomonospora sp. nov., isolated from mangrove soil.</title>
        <authorList>
            <person name="Chen X."/>
            <person name="Ge X."/>
            <person name="Liu W."/>
        </authorList>
    </citation>
    <scope>NUCLEOTIDE SEQUENCE</scope>
    <source>
        <strain evidence="2">S1-112</strain>
    </source>
</reference>
<dbReference type="PRINTS" id="PR01950">
    <property type="entry name" value="LANCSUPER"/>
</dbReference>
<feature type="binding site" evidence="1">
    <location>
        <position position="267"/>
    </location>
    <ligand>
        <name>Zn(2+)</name>
        <dbReference type="ChEBI" id="CHEBI:29105"/>
    </ligand>
</feature>
<keyword evidence="1" id="KW-0862">Zinc</keyword>
<keyword evidence="1" id="KW-0479">Metal-binding</keyword>
<dbReference type="EMBL" id="JAJAQC010000015">
    <property type="protein sequence ID" value="MDA0564876.1"/>
    <property type="molecule type" value="Genomic_DNA"/>
</dbReference>
<evidence type="ECO:0000313" key="3">
    <source>
        <dbReference type="Proteomes" id="UP001140076"/>
    </source>
</evidence>
<dbReference type="Proteomes" id="UP001140076">
    <property type="component" value="Unassembled WGS sequence"/>
</dbReference>
<dbReference type="InterPro" id="IPR007822">
    <property type="entry name" value="LANC-like"/>
</dbReference>